<dbReference type="AlphaFoldDB" id="A0AAV0P6R6"/>
<feature type="non-terminal residue" evidence="2">
    <location>
        <position position="1"/>
    </location>
</feature>
<keyword evidence="3" id="KW-1185">Reference proteome</keyword>
<feature type="compositionally biased region" description="Polar residues" evidence="1">
    <location>
        <begin position="7"/>
        <end position="19"/>
    </location>
</feature>
<proteinExistence type="predicted"/>
<protein>
    <submittedName>
        <fullName evidence="2">Uncharacterized protein</fullName>
    </submittedName>
</protein>
<evidence type="ECO:0000256" key="1">
    <source>
        <dbReference type="SAM" id="MobiDB-lite"/>
    </source>
</evidence>
<evidence type="ECO:0000313" key="2">
    <source>
        <dbReference type="EMBL" id="CAI0466739.1"/>
    </source>
</evidence>
<dbReference type="Proteomes" id="UP001154282">
    <property type="component" value="Unassembled WGS sequence"/>
</dbReference>
<accession>A0AAV0P6R6</accession>
<name>A0AAV0P6R6_9ROSI</name>
<comment type="caution">
    <text evidence="2">The sequence shown here is derived from an EMBL/GenBank/DDBJ whole genome shotgun (WGS) entry which is preliminary data.</text>
</comment>
<gene>
    <name evidence="2" type="ORF">LITE_LOCUS37158</name>
</gene>
<feature type="region of interest" description="Disordered" evidence="1">
    <location>
        <begin position="1"/>
        <end position="23"/>
    </location>
</feature>
<reference evidence="2" key="1">
    <citation type="submission" date="2022-08" db="EMBL/GenBank/DDBJ databases">
        <authorList>
            <person name="Gutierrez-Valencia J."/>
        </authorList>
    </citation>
    <scope>NUCLEOTIDE SEQUENCE</scope>
</reference>
<sequence>SLFKKQNPITKAQKCSKNTKPYKIPTQKCRRSNNLTKQMMDYPSTLLGYLRFTGNLLLLLLRLSSHNLQSFQIPQQRKLPLCIIQVHHLPDLVVHLREQVVFEELG</sequence>
<feature type="non-terminal residue" evidence="2">
    <location>
        <position position="106"/>
    </location>
</feature>
<dbReference type="EMBL" id="CAMGYJ010000008">
    <property type="protein sequence ID" value="CAI0466739.1"/>
    <property type="molecule type" value="Genomic_DNA"/>
</dbReference>
<evidence type="ECO:0000313" key="3">
    <source>
        <dbReference type="Proteomes" id="UP001154282"/>
    </source>
</evidence>
<organism evidence="2 3">
    <name type="scientific">Linum tenue</name>
    <dbReference type="NCBI Taxonomy" id="586396"/>
    <lineage>
        <taxon>Eukaryota</taxon>
        <taxon>Viridiplantae</taxon>
        <taxon>Streptophyta</taxon>
        <taxon>Embryophyta</taxon>
        <taxon>Tracheophyta</taxon>
        <taxon>Spermatophyta</taxon>
        <taxon>Magnoliopsida</taxon>
        <taxon>eudicotyledons</taxon>
        <taxon>Gunneridae</taxon>
        <taxon>Pentapetalae</taxon>
        <taxon>rosids</taxon>
        <taxon>fabids</taxon>
        <taxon>Malpighiales</taxon>
        <taxon>Linaceae</taxon>
        <taxon>Linum</taxon>
    </lineage>
</organism>